<evidence type="ECO:0000313" key="1">
    <source>
        <dbReference type="EMBL" id="KIM39974.1"/>
    </source>
</evidence>
<dbReference type="Proteomes" id="UP000053424">
    <property type="component" value="Unassembled WGS sequence"/>
</dbReference>
<accession>A0A0C3C6Y0</accession>
<reference evidence="1 2" key="1">
    <citation type="submission" date="2014-04" db="EMBL/GenBank/DDBJ databases">
        <authorList>
            <consortium name="DOE Joint Genome Institute"/>
            <person name="Kuo A."/>
            <person name="Gay G."/>
            <person name="Dore J."/>
            <person name="Kohler A."/>
            <person name="Nagy L.G."/>
            <person name="Floudas D."/>
            <person name="Copeland A."/>
            <person name="Barry K.W."/>
            <person name="Cichocki N."/>
            <person name="Veneault-Fourrey C."/>
            <person name="LaButti K."/>
            <person name="Lindquist E.A."/>
            <person name="Lipzen A."/>
            <person name="Lundell T."/>
            <person name="Morin E."/>
            <person name="Murat C."/>
            <person name="Sun H."/>
            <person name="Tunlid A."/>
            <person name="Henrissat B."/>
            <person name="Grigoriev I.V."/>
            <person name="Hibbett D.S."/>
            <person name="Martin F."/>
            <person name="Nordberg H.P."/>
            <person name="Cantor M.N."/>
            <person name="Hua S.X."/>
        </authorList>
    </citation>
    <scope>NUCLEOTIDE SEQUENCE [LARGE SCALE GENOMIC DNA]</scope>
    <source>
        <strain evidence="2">h7</strain>
    </source>
</reference>
<dbReference type="HOGENOM" id="CLU_036316_4_1_1"/>
<name>A0A0C3C6Y0_HEBCY</name>
<evidence type="ECO:0008006" key="3">
    <source>
        <dbReference type="Google" id="ProtNLM"/>
    </source>
</evidence>
<reference evidence="2" key="2">
    <citation type="submission" date="2015-01" db="EMBL/GenBank/DDBJ databases">
        <title>Evolutionary Origins and Diversification of the Mycorrhizal Mutualists.</title>
        <authorList>
            <consortium name="DOE Joint Genome Institute"/>
            <consortium name="Mycorrhizal Genomics Consortium"/>
            <person name="Kohler A."/>
            <person name="Kuo A."/>
            <person name="Nagy L.G."/>
            <person name="Floudas D."/>
            <person name="Copeland A."/>
            <person name="Barry K.W."/>
            <person name="Cichocki N."/>
            <person name="Veneault-Fourrey C."/>
            <person name="LaButti K."/>
            <person name="Lindquist E.A."/>
            <person name="Lipzen A."/>
            <person name="Lundell T."/>
            <person name="Morin E."/>
            <person name="Murat C."/>
            <person name="Riley R."/>
            <person name="Ohm R."/>
            <person name="Sun H."/>
            <person name="Tunlid A."/>
            <person name="Henrissat B."/>
            <person name="Grigoriev I.V."/>
            <person name="Hibbett D.S."/>
            <person name="Martin F."/>
        </authorList>
    </citation>
    <scope>NUCLEOTIDE SEQUENCE [LARGE SCALE GENOMIC DNA]</scope>
    <source>
        <strain evidence="2">h7</strain>
    </source>
</reference>
<dbReference type="AlphaFoldDB" id="A0A0C3C6Y0"/>
<evidence type="ECO:0000313" key="2">
    <source>
        <dbReference type="Proteomes" id="UP000053424"/>
    </source>
</evidence>
<organism evidence="1 2">
    <name type="scientific">Hebeloma cylindrosporum</name>
    <dbReference type="NCBI Taxonomy" id="76867"/>
    <lineage>
        <taxon>Eukaryota</taxon>
        <taxon>Fungi</taxon>
        <taxon>Dikarya</taxon>
        <taxon>Basidiomycota</taxon>
        <taxon>Agaricomycotina</taxon>
        <taxon>Agaricomycetes</taxon>
        <taxon>Agaricomycetidae</taxon>
        <taxon>Agaricales</taxon>
        <taxon>Agaricineae</taxon>
        <taxon>Hymenogastraceae</taxon>
        <taxon>Hebeloma</taxon>
    </lineage>
</organism>
<gene>
    <name evidence="1" type="ORF">M413DRAFT_446878</name>
</gene>
<proteinExistence type="predicted"/>
<dbReference type="OrthoDB" id="2788229at2759"/>
<keyword evidence="2" id="KW-1185">Reference proteome</keyword>
<sequence>MTVDHYPEAIATPLADPDSSKLQVDTNVDQTMAITNIHSAKGWDGRDTRQRSHRTVTLSSAGVLDGPTSEFENRILKRIPQEIIDQFIDHLHDDEGALRTCGLVCRAWVPSSRYHLFDIVFFCALDIEMEGRFSGLIGYLEHPLCTFASSVRTLFITTLTDHDQDPPLCPPPTWADPLIPCLSKLVSVKTLVANSIGGRRFGWDPLFKSTPFITRITCLYLESPDFTTFEDCMDTICSFPSLESLEYNPNFRNDEGCILNLPVSLGSPSPPPSLRILHMHSLSSSSQLIWQWLHQTQTRLSVIKLARSPSLDIQAYEITTSKFSTFTQYLQFLGPSLEVLQAVFEDVLAISLFLDNVDLTLNTGLRILELEIGLAFYVEAQSFDGELSLLPSFLSRLPTLTCITFNVRKGYKTNPRCGFLAAEEGNTITTWMTIDSQLSGPTFPALTEVVFNVLASSDGFVTAEYFESKLARCKRKGVLRISSGEW</sequence>
<dbReference type="EMBL" id="KN831784">
    <property type="protein sequence ID" value="KIM39974.1"/>
    <property type="molecule type" value="Genomic_DNA"/>
</dbReference>
<protein>
    <recommendedName>
        <fullName evidence="3">F-box domain-containing protein</fullName>
    </recommendedName>
</protein>